<keyword evidence="3" id="KW-1185">Reference proteome</keyword>
<protein>
    <submittedName>
        <fullName evidence="2">FRG domain-containing protein</fullName>
    </submittedName>
</protein>
<accession>A0A5C6UEX5</accession>
<dbReference type="InterPro" id="IPR014966">
    <property type="entry name" value="FRG-dom"/>
</dbReference>
<dbReference type="Proteomes" id="UP000321250">
    <property type="component" value="Unassembled WGS sequence"/>
</dbReference>
<gene>
    <name evidence="2" type="ORF">FSB78_10490</name>
</gene>
<evidence type="ECO:0000313" key="2">
    <source>
        <dbReference type="EMBL" id="TXC71322.1"/>
    </source>
</evidence>
<reference evidence="2 3" key="1">
    <citation type="journal article" date="2013" name="Antonie Van Leeuwenhoek">
        <title>Sphingomonas ginsenosidivorax sp. nov., with the ability to transform ginsenosides.</title>
        <authorList>
            <person name="Jin X.F."/>
            <person name="Kim J.K."/>
            <person name="Liu Q.M."/>
            <person name="Kang M.S."/>
            <person name="He D."/>
            <person name="Jin F.X."/>
            <person name="Kim S.C."/>
            <person name="Im W.T."/>
        </authorList>
    </citation>
    <scope>NUCLEOTIDE SEQUENCE [LARGE SCALE GENOMIC DNA]</scope>
    <source>
        <strain evidence="2 3">KHI67</strain>
    </source>
</reference>
<sequence length="584" mass="66011">MFNVDAPAENIGALTAWLKKEHRSDFLYRGQTKDYPVMVPSVYRHLVPDMSDPSPMAKVDPDRLDGLSLQALARLDMLQLLIRLAGVGLGNIIAQQYGLTSESLDVTESIDVASFFATRRYPHYDQVVDGIGVIYRFDSSADRRLSPPFRMRDLDDLFERGKSDIGFFDFFVQKRSLDRVFDRDRWFGLEEAEERVVSTIPFATSWRDLRESLDAQRAERPLQPRGKHDRLAKAIDGLDWGKTRFAEQHGGFLRPAIFWNSAVPKRHSVVRTRTDMALAYGGVGLPGDLDLPDDPGPIRALPLVIPSSAIKQTAIGVENIRARPDCQPFFFRHGPTRAAPILRRSLWPEPSEDSLYGALWHEAIEALARRHYPNHIPPVDDPEQGLLDRGYRVVGEAKTRDARNLDDLYRGQLEDVDEVICAFGATPDLLAAKGDALAELGRSRAALGTFANGLRTDRTNVNLLVGLVGLLRGRGRKRWERRLVDYARTIHADDLRLIEADTALCLDAFDLERAVPVVDRGLTLTVEGSREWGRLVFYRIIVAELLGDRVLSTELRAAAERFEVGYAELDHVVETVRHRYERQR</sequence>
<evidence type="ECO:0000259" key="1">
    <source>
        <dbReference type="SMART" id="SM00901"/>
    </source>
</evidence>
<name>A0A5C6UEX5_9SPHN</name>
<dbReference type="RefSeq" id="WP_147082494.1">
    <property type="nucleotide sequence ID" value="NZ_VOQR01000001.1"/>
</dbReference>
<feature type="domain" description="FRG" evidence="1">
    <location>
        <begin position="22"/>
        <end position="133"/>
    </location>
</feature>
<organism evidence="2 3">
    <name type="scientific">Sphingomonas ginsenosidivorax</name>
    <dbReference type="NCBI Taxonomy" id="862135"/>
    <lineage>
        <taxon>Bacteria</taxon>
        <taxon>Pseudomonadati</taxon>
        <taxon>Pseudomonadota</taxon>
        <taxon>Alphaproteobacteria</taxon>
        <taxon>Sphingomonadales</taxon>
        <taxon>Sphingomonadaceae</taxon>
        <taxon>Sphingomonas</taxon>
    </lineage>
</organism>
<proteinExistence type="predicted"/>
<evidence type="ECO:0000313" key="3">
    <source>
        <dbReference type="Proteomes" id="UP000321250"/>
    </source>
</evidence>
<dbReference type="AlphaFoldDB" id="A0A5C6UEX5"/>
<dbReference type="SMART" id="SM00901">
    <property type="entry name" value="FRG"/>
    <property type="match status" value="1"/>
</dbReference>
<dbReference type="OrthoDB" id="9816036at2"/>
<comment type="caution">
    <text evidence="2">The sequence shown here is derived from an EMBL/GenBank/DDBJ whole genome shotgun (WGS) entry which is preliminary data.</text>
</comment>
<dbReference type="EMBL" id="VOQR01000001">
    <property type="protein sequence ID" value="TXC71322.1"/>
    <property type="molecule type" value="Genomic_DNA"/>
</dbReference>